<dbReference type="Gene3D" id="3.90.1150.10">
    <property type="entry name" value="Aspartate Aminotransferase, domain 1"/>
    <property type="match status" value="1"/>
</dbReference>
<evidence type="ECO:0000256" key="2">
    <source>
        <dbReference type="ARBA" id="ARBA00004777"/>
    </source>
</evidence>
<evidence type="ECO:0000313" key="11">
    <source>
        <dbReference type="EMBL" id="CDW76024.1"/>
    </source>
</evidence>
<dbReference type="Gene3D" id="3.40.640.10">
    <property type="entry name" value="Type I PLP-dependent aspartate aminotransferase-like (Major domain)"/>
    <property type="match status" value="1"/>
</dbReference>
<sequence length="437" mass="47762">MVESSQKLPFENASLAEVDPEIADLIQKEKHRQFKGIELIASENFTSKAVMEALGSCLTNKYSEGYPGKRYYGGNEYIDMVESLCQKRALEAFGLNPEEWGVNVQALSGSPANFCVYTALLGPGKKIMGLSLAHGGHLTHGHQSETKKVSASKETGLIDYEALEKAAEEFQPNMIICGASGYPRDFDYVRFRAIADKVGAYLLSDIAHTSGLIASKLLASPFDHSDVVTTTTHKSLRGPRAALIFYRKKYEEAINFAVFPQLQGGPHNNNIAAIAVQLKEVNSEAFRDYSRQVIANARALGLALSEQGEKFITGGTDNHLLMWDMRPHDLTGAKVDKLLDKVHITTNKNSLVGDKSALNPGGVRLGTPAVTTRGMKESEMVVIAGFLLRSVAIAKRIQGQVGKQLKDFLPALENDEEIDQLAKDVENFATQYSIPGL</sequence>
<evidence type="ECO:0000256" key="7">
    <source>
        <dbReference type="PIRSR" id="PIRSR000412-50"/>
    </source>
</evidence>
<keyword evidence="8" id="KW-0853">WD repeat</keyword>
<evidence type="ECO:0000256" key="4">
    <source>
        <dbReference type="ARBA" id="ARBA00022563"/>
    </source>
</evidence>
<dbReference type="EMBL" id="CCKQ01004875">
    <property type="protein sequence ID" value="CDW76024.1"/>
    <property type="molecule type" value="Genomic_DNA"/>
</dbReference>
<comment type="cofactor">
    <cofactor evidence="1 7 9">
        <name>pyridoxal 5'-phosphate</name>
        <dbReference type="ChEBI" id="CHEBI:597326"/>
    </cofactor>
</comment>
<dbReference type="InterPro" id="IPR015424">
    <property type="entry name" value="PyrdxlP-dep_Trfase"/>
</dbReference>
<feature type="domain" description="Serine hydroxymethyltransferase-like" evidence="10">
    <location>
        <begin position="15"/>
        <end position="386"/>
    </location>
</feature>
<evidence type="ECO:0000256" key="8">
    <source>
        <dbReference type="PROSITE-ProRule" id="PRU00221"/>
    </source>
</evidence>
<comment type="catalytic activity">
    <reaction evidence="9">
        <text>(6R)-5,10-methylene-5,6,7,8-tetrahydrofolate + glycine + H2O = (6S)-5,6,7,8-tetrahydrofolate + L-serine</text>
        <dbReference type="Rhea" id="RHEA:15481"/>
        <dbReference type="ChEBI" id="CHEBI:15377"/>
        <dbReference type="ChEBI" id="CHEBI:15636"/>
        <dbReference type="ChEBI" id="CHEBI:33384"/>
        <dbReference type="ChEBI" id="CHEBI:57305"/>
        <dbReference type="ChEBI" id="CHEBI:57453"/>
        <dbReference type="EC" id="2.1.2.1"/>
    </reaction>
</comment>
<dbReference type="Pfam" id="PF00464">
    <property type="entry name" value="SHMT"/>
    <property type="match status" value="1"/>
</dbReference>
<evidence type="ECO:0000256" key="3">
    <source>
        <dbReference type="ARBA" id="ARBA00006376"/>
    </source>
</evidence>
<accession>A0A078A5J1</accession>
<dbReference type="PANTHER" id="PTHR11680:SF35">
    <property type="entry name" value="SERINE HYDROXYMETHYLTRANSFERASE 1"/>
    <property type="match status" value="1"/>
</dbReference>
<dbReference type="UniPathway" id="UPA00193"/>
<gene>
    <name evidence="11" type="primary">Contig4385.g4685</name>
    <name evidence="11" type="ORF">STYLEM_5020</name>
</gene>
<evidence type="ECO:0000259" key="10">
    <source>
        <dbReference type="Pfam" id="PF00464"/>
    </source>
</evidence>
<keyword evidence="5 9" id="KW-0808">Transferase</keyword>
<evidence type="ECO:0000256" key="5">
    <source>
        <dbReference type="ARBA" id="ARBA00022679"/>
    </source>
</evidence>
<dbReference type="Proteomes" id="UP000039865">
    <property type="component" value="Unassembled WGS sequence"/>
</dbReference>
<protein>
    <recommendedName>
        <fullName evidence="9">Serine hydroxymethyltransferase</fullName>
        <ecNumber evidence="9">2.1.2.1</ecNumber>
    </recommendedName>
</protein>
<comment type="function">
    <text evidence="9">Interconversion of serine and glycine.</text>
</comment>
<dbReference type="InterPro" id="IPR001680">
    <property type="entry name" value="WD40_rpt"/>
</dbReference>
<name>A0A078A5J1_STYLE</name>
<dbReference type="AlphaFoldDB" id="A0A078A5J1"/>
<dbReference type="InParanoid" id="A0A078A5J1"/>
<dbReference type="PROSITE" id="PS50082">
    <property type="entry name" value="WD_REPEATS_2"/>
    <property type="match status" value="1"/>
</dbReference>
<comment type="pathway">
    <text evidence="2 9">One-carbon metabolism; tetrahydrofolate interconversion.</text>
</comment>
<evidence type="ECO:0000313" key="12">
    <source>
        <dbReference type="Proteomes" id="UP000039865"/>
    </source>
</evidence>
<dbReference type="GO" id="GO:0032259">
    <property type="term" value="P:methylation"/>
    <property type="evidence" value="ECO:0007669"/>
    <property type="project" value="UniProtKB-KW"/>
</dbReference>
<dbReference type="PIRSF" id="PIRSF000412">
    <property type="entry name" value="SHMT"/>
    <property type="match status" value="1"/>
</dbReference>
<dbReference type="GO" id="GO:0008168">
    <property type="term" value="F:methyltransferase activity"/>
    <property type="evidence" value="ECO:0007669"/>
    <property type="project" value="UniProtKB-KW"/>
</dbReference>
<dbReference type="PROSITE" id="PS00096">
    <property type="entry name" value="SHMT"/>
    <property type="match status" value="1"/>
</dbReference>
<reference evidence="11 12" key="1">
    <citation type="submission" date="2014-06" db="EMBL/GenBank/DDBJ databases">
        <authorList>
            <person name="Swart Estienne"/>
        </authorList>
    </citation>
    <scope>NUCLEOTIDE SEQUENCE [LARGE SCALE GENOMIC DNA]</scope>
    <source>
        <strain evidence="11 12">130c</strain>
    </source>
</reference>
<dbReference type="InterPro" id="IPR049943">
    <property type="entry name" value="Ser_HO-MeTrfase-like"/>
</dbReference>
<comment type="similarity">
    <text evidence="3 9">Belongs to the SHMT family.</text>
</comment>
<evidence type="ECO:0000256" key="9">
    <source>
        <dbReference type="RuleBase" id="RU000585"/>
    </source>
</evidence>
<dbReference type="GO" id="GO:0019264">
    <property type="term" value="P:glycine biosynthetic process from serine"/>
    <property type="evidence" value="ECO:0007669"/>
    <property type="project" value="InterPro"/>
</dbReference>
<dbReference type="OrthoDB" id="10265628at2759"/>
<evidence type="ECO:0000256" key="6">
    <source>
        <dbReference type="ARBA" id="ARBA00022898"/>
    </source>
</evidence>
<dbReference type="GO" id="GO:0035999">
    <property type="term" value="P:tetrahydrofolate interconversion"/>
    <property type="evidence" value="ECO:0007669"/>
    <property type="project" value="UniProtKB-UniPathway"/>
</dbReference>
<dbReference type="FunCoup" id="A0A078A5J1">
    <property type="interactions" value="289"/>
</dbReference>
<feature type="repeat" description="WD" evidence="8">
    <location>
        <begin position="302"/>
        <end position="326"/>
    </location>
</feature>
<feature type="modified residue" description="N6-(pyridoxal phosphate)lysine" evidence="7">
    <location>
        <position position="234"/>
    </location>
</feature>
<dbReference type="GO" id="GO:0004372">
    <property type="term" value="F:glycine hydroxymethyltransferase activity"/>
    <property type="evidence" value="ECO:0007669"/>
    <property type="project" value="UniProtKB-EC"/>
</dbReference>
<dbReference type="NCBIfam" id="NF000586">
    <property type="entry name" value="PRK00011.1"/>
    <property type="match status" value="1"/>
</dbReference>
<dbReference type="GO" id="GO:0005739">
    <property type="term" value="C:mitochondrion"/>
    <property type="evidence" value="ECO:0007669"/>
    <property type="project" value="TreeGrafter"/>
</dbReference>
<dbReference type="InterPro" id="IPR015422">
    <property type="entry name" value="PyrdxlP-dep_Trfase_small"/>
</dbReference>
<proteinExistence type="inferred from homology"/>
<dbReference type="InterPro" id="IPR039429">
    <property type="entry name" value="SHMT-like_dom"/>
</dbReference>
<dbReference type="PANTHER" id="PTHR11680">
    <property type="entry name" value="SERINE HYDROXYMETHYLTRANSFERASE"/>
    <property type="match status" value="1"/>
</dbReference>
<dbReference type="GO" id="GO:0030170">
    <property type="term" value="F:pyridoxal phosphate binding"/>
    <property type="evidence" value="ECO:0007669"/>
    <property type="project" value="InterPro"/>
</dbReference>
<keyword evidence="6 7" id="KW-0663">Pyridoxal phosphate</keyword>
<keyword evidence="11" id="KW-0489">Methyltransferase</keyword>
<dbReference type="EC" id="2.1.2.1" evidence="9"/>
<keyword evidence="12" id="KW-1185">Reference proteome</keyword>
<dbReference type="OMA" id="CATTHKV"/>
<keyword evidence="4 9" id="KW-0554">One-carbon metabolism</keyword>
<dbReference type="HAMAP" id="MF_00051">
    <property type="entry name" value="SHMT"/>
    <property type="match status" value="1"/>
</dbReference>
<dbReference type="InterPro" id="IPR019798">
    <property type="entry name" value="Ser_HO-MeTrfase_PLP_BS"/>
</dbReference>
<dbReference type="CDD" id="cd00378">
    <property type="entry name" value="SHMT"/>
    <property type="match status" value="1"/>
</dbReference>
<evidence type="ECO:0000256" key="1">
    <source>
        <dbReference type="ARBA" id="ARBA00001933"/>
    </source>
</evidence>
<dbReference type="InterPro" id="IPR015421">
    <property type="entry name" value="PyrdxlP-dep_Trfase_major"/>
</dbReference>
<dbReference type="SUPFAM" id="SSF53383">
    <property type="entry name" value="PLP-dependent transferases"/>
    <property type="match status" value="1"/>
</dbReference>
<dbReference type="InterPro" id="IPR001085">
    <property type="entry name" value="Ser_HO-MeTrfase"/>
</dbReference>
<organism evidence="11 12">
    <name type="scientific">Stylonychia lemnae</name>
    <name type="common">Ciliate</name>
    <dbReference type="NCBI Taxonomy" id="5949"/>
    <lineage>
        <taxon>Eukaryota</taxon>
        <taxon>Sar</taxon>
        <taxon>Alveolata</taxon>
        <taxon>Ciliophora</taxon>
        <taxon>Intramacronucleata</taxon>
        <taxon>Spirotrichea</taxon>
        <taxon>Stichotrichia</taxon>
        <taxon>Sporadotrichida</taxon>
        <taxon>Oxytrichidae</taxon>
        <taxon>Stylonychinae</taxon>
        <taxon>Stylonychia</taxon>
    </lineage>
</organism>